<feature type="non-terminal residue" evidence="2">
    <location>
        <position position="1"/>
    </location>
</feature>
<name>A0ABN7WCN6_GIGMA</name>
<keyword evidence="3" id="KW-1185">Reference proteome</keyword>
<gene>
    <name evidence="2" type="ORF">GMARGA_LOCUS29166</name>
</gene>
<accession>A0ABN7WCN6</accession>
<dbReference type="InterPro" id="IPR012337">
    <property type="entry name" value="RNaseH-like_sf"/>
</dbReference>
<comment type="caution">
    <text evidence="2">The sequence shown here is derived from an EMBL/GenBank/DDBJ whole genome shotgun (WGS) entry which is preliminary data.</text>
</comment>
<proteinExistence type="predicted"/>
<evidence type="ECO:0000313" key="3">
    <source>
        <dbReference type="Proteomes" id="UP000789901"/>
    </source>
</evidence>
<evidence type="ECO:0000259" key="1">
    <source>
        <dbReference type="Pfam" id="PF04937"/>
    </source>
</evidence>
<evidence type="ECO:0000313" key="2">
    <source>
        <dbReference type="EMBL" id="CAG8826569.1"/>
    </source>
</evidence>
<reference evidence="2 3" key="1">
    <citation type="submission" date="2021-06" db="EMBL/GenBank/DDBJ databases">
        <authorList>
            <person name="Kallberg Y."/>
            <person name="Tangrot J."/>
            <person name="Rosling A."/>
        </authorList>
    </citation>
    <scope>NUCLEOTIDE SEQUENCE [LARGE SCALE GENOMIC DNA]</scope>
    <source>
        <strain evidence="2 3">120-4 pot B 10/14</strain>
    </source>
</reference>
<dbReference type="Pfam" id="PF04937">
    <property type="entry name" value="DUF659"/>
    <property type="match status" value="1"/>
</dbReference>
<dbReference type="Proteomes" id="UP000789901">
    <property type="component" value="Unassembled WGS sequence"/>
</dbReference>
<dbReference type="SUPFAM" id="SSF53098">
    <property type="entry name" value="Ribonuclease H-like"/>
    <property type="match status" value="1"/>
</dbReference>
<organism evidence="2 3">
    <name type="scientific">Gigaspora margarita</name>
    <dbReference type="NCBI Taxonomy" id="4874"/>
    <lineage>
        <taxon>Eukaryota</taxon>
        <taxon>Fungi</taxon>
        <taxon>Fungi incertae sedis</taxon>
        <taxon>Mucoromycota</taxon>
        <taxon>Glomeromycotina</taxon>
        <taxon>Glomeromycetes</taxon>
        <taxon>Diversisporales</taxon>
        <taxon>Gigasporaceae</taxon>
        <taxon>Gigaspora</taxon>
    </lineage>
</organism>
<feature type="domain" description="DUF659" evidence="1">
    <location>
        <begin position="1"/>
        <end position="116"/>
    </location>
</feature>
<dbReference type="EMBL" id="CAJVQB010038730">
    <property type="protein sequence ID" value="CAG8826569.1"/>
    <property type="molecule type" value="Genomic_DNA"/>
</dbReference>
<sequence>LDGWTSPTIESIYNYIVTTNIRKEYLIGLNDYSSNSHTGEFLTNEILDIVEKLSSDKFVAIVTDAASNCNLACQKIQEIYPHIWNIRCAAYAVNLIASDLVKLDNLKKLIVNCEKINNFFNSSYLSHLLLVKEFTDMKIKGDSLKVWLLFKHKESITNQEIANLIANEDFFTMYRLGSFKKQPHLPELALRIFSITPTQANCDRQTSLDINKLEGMSKIKSYYTANIQHKLNFFDQTDANNEPSLEDMFNDSTILLIGEICDLETEEISESFAVNTVQAESLNNLDYDPCDMLNNFLEHEKQRS</sequence>
<protein>
    <submittedName>
        <fullName evidence="2">27030_t:CDS:1</fullName>
    </submittedName>
</protein>
<dbReference type="InterPro" id="IPR007021">
    <property type="entry name" value="DUF659"/>
</dbReference>